<evidence type="ECO:0000313" key="7">
    <source>
        <dbReference type="Proteomes" id="UP000298860"/>
    </source>
</evidence>
<dbReference type="InterPro" id="IPR001227">
    <property type="entry name" value="Ac_transferase_dom_sf"/>
</dbReference>
<dbReference type="SUPFAM" id="SSF55048">
    <property type="entry name" value="Probable ACP-binding domain of malonyl-CoA ACP transacylase"/>
    <property type="match status" value="1"/>
</dbReference>
<sequence length="1468" mass="154524">MTPDSPTLDGSDLDPETDVAIIGLACRLPGATDERAFWQNLRAGTESVTRIFDPWTGELRRAGGMVADLERFDARFFGLGDRDADLLDPQQRMFFEACWSALECAGYAGRTRETEIGVFGGMGHSTYLLNNVWPSLANDRDRPMTDSAADMRALISCDKDFLTGRAAYLLDLRGPAVTVQAACATGLFAVHLAVHALLAGECQVALAGAANASVPQTGLPGLEDGTYVSRDGYTRTFDSGASGAVFGSGCGVVALKLLGDALADGDPIRAVVKGSATNNDGQVKTGLTAPSARAQRAVIEDALRMARVSPAELGMVEAHGTATPVGDPVEVDALTEALRGAPPGSVALTAVKPAIGHLGWAAGIAGLIKAVLCLEHGEIPAVLNYTETNPEIDFGNSPLSVVTTLRPWPAGERSRYAGVSSFGVTGFNAHVVLREAPQRVPAPRSRRPSQILPVSAKSAPALDRATAAWADAVAVGTSLEDLAFTSAVRRPHHALRRAVIGPDAETIARALRDRVGEPPRPRRTAPHRLVQLFTGYVPQLHGLARPLLAAEPFREVLEEARGSLRAEAGITLEDILLATAGNTAVDSLVTLHSCQFVLQVALHELWKSWGVRPAMVVGHSLGEFAAAYAAGVFDLATGVHLVATRARLYEKMPDDGAMAVLHASAEEVSAHCAVQPPGTVAVAAVNGPTNVVVAGPREHVCRVSDAVHAAGRRVKVLDFGRAGHSPQVDGVLEEFGAALAEVRLSAPTGPVFVSNVTGRAETDEVATPEYWQRQMRLPVRFSDSLAWTLAEGATGFVELGPAPVLSGLVLANDPDFAGPVAASLRGDLEPWQQLLTAVGELYEHGVDPDWPNIAASGGGRAVPAPTYAFDRQRHWIDSPRGSADDVSPERELLYRTAWRVGPPLPDSPASLAGRHYLVVADREGVAARLVDALDAAGSLCTVADAQPDTAWETAYRVVRGTSRATLLAALRESDVPYSGVVVASSLDVVTDTVETALFGVTEVLQALTELDCPLPCLLLTRGGADTGDGSPATDPAQGAVAGLARAAAVENPALEICHVDLDADHASDLLAIADALTVEDEAELAYRGGARRYRRITRVPMPEATNEELDSAATYLVTGGLGTLGLLTAEALVEQGAKDIVLVGRHNPTPEAAERVDRLGTRAAVTVCRADVADRAQVNALLAAINARGRRVDGVVHCAGVIDDITVAAMDVDHLRTVFAGKARGAWHLHDALADTPLRFFTCFSSAASFVGNGGQANYAAANAYLDALVAHRVAQGLHGLSLAWGAWADVGHLAEHADLMATLRTRGMNPLPHFTAKGLLAELVTSATGVLGVIAYDWHTWSANLGRRPFACHAELLAEPALRPEQPSKSQPSDVPDLCGMDEAAVRTLVTAEVREAIAEALGAPPAEQRAQSASLVELGLDSFSAIQFRARLTRRLGVTVSLARLVSLTSLDDVIDVVTELALAAR</sequence>
<dbReference type="Pfam" id="PF00109">
    <property type="entry name" value="ketoacyl-synt"/>
    <property type="match status" value="1"/>
</dbReference>
<accession>A0A4D4JDW2</accession>
<dbReference type="GO" id="GO:0031177">
    <property type="term" value="F:phosphopantetheine binding"/>
    <property type="evidence" value="ECO:0007669"/>
    <property type="project" value="InterPro"/>
</dbReference>
<dbReference type="InterPro" id="IPR014031">
    <property type="entry name" value="Ketoacyl_synth_C"/>
</dbReference>
<dbReference type="Pfam" id="PF00550">
    <property type="entry name" value="PP-binding"/>
    <property type="match status" value="1"/>
</dbReference>
<dbReference type="PANTHER" id="PTHR43775:SF37">
    <property type="entry name" value="SI:DKEY-61P9.11"/>
    <property type="match status" value="1"/>
</dbReference>
<dbReference type="PROSITE" id="PS50075">
    <property type="entry name" value="CARRIER"/>
    <property type="match status" value="1"/>
</dbReference>
<dbReference type="PROSITE" id="PS00606">
    <property type="entry name" value="KS3_1"/>
    <property type="match status" value="1"/>
</dbReference>
<dbReference type="InterPro" id="IPR014043">
    <property type="entry name" value="Acyl_transferase_dom"/>
</dbReference>
<dbReference type="Gene3D" id="3.40.366.10">
    <property type="entry name" value="Malonyl-Coenzyme A Acyl Carrier Protein, domain 2"/>
    <property type="match status" value="1"/>
</dbReference>
<dbReference type="InterPro" id="IPR014030">
    <property type="entry name" value="Ketoacyl_synth_N"/>
</dbReference>
<dbReference type="InterPro" id="IPR016035">
    <property type="entry name" value="Acyl_Trfase/lysoPLipase"/>
</dbReference>
<protein>
    <submittedName>
        <fullName evidence="6">Uncharacterized protein</fullName>
    </submittedName>
</protein>
<dbReference type="SMART" id="SM00823">
    <property type="entry name" value="PKS_PP"/>
    <property type="match status" value="1"/>
</dbReference>
<feature type="domain" description="Ketosynthase family 3 (KS3)" evidence="5">
    <location>
        <begin position="16"/>
        <end position="435"/>
    </location>
</feature>
<dbReference type="EMBL" id="BJFL01000059">
    <property type="protein sequence ID" value="GDY33814.1"/>
    <property type="molecule type" value="Genomic_DNA"/>
</dbReference>
<dbReference type="InterPro" id="IPR020841">
    <property type="entry name" value="PKS_Beta-ketoAc_synthase_dom"/>
</dbReference>
<dbReference type="SUPFAM" id="SSF52151">
    <property type="entry name" value="FabD/lysophospholipase-like"/>
    <property type="match status" value="1"/>
</dbReference>
<name>A0A4D4JDW2_9PSEU</name>
<dbReference type="InterPro" id="IPR016036">
    <property type="entry name" value="Malonyl_transacylase_ACP-bd"/>
</dbReference>
<dbReference type="SMART" id="SM00827">
    <property type="entry name" value="PKS_AT"/>
    <property type="match status" value="1"/>
</dbReference>
<dbReference type="InterPro" id="IPR013968">
    <property type="entry name" value="PKS_KR"/>
</dbReference>
<reference evidence="7" key="1">
    <citation type="submission" date="2019-04" db="EMBL/GenBank/DDBJ databases">
        <title>Draft genome sequence of Pseudonocardiaceae bacterium SL3-2-4.</title>
        <authorList>
            <person name="Ningsih F."/>
            <person name="Yokota A."/>
            <person name="Sakai Y."/>
            <person name="Nanatani K."/>
            <person name="Yabe S."/>
            <person name="Oetari A."/>
            <person name="Sjamsuridzal W."/>
        </authorList>
    </citation>
    <scope>NUCLEOTIDE SEQUENCE [LARGE SCALE GENOMIC DNA]</scope>
    <source>
        <strain evidence="7">SL3-2-4</strain>
    </source>
</reference>
<dbReference type="InterPro" id="IPR020806">
    <property type="entry name" value="PKS_PP-bd"/>
</dbReference>
<dbReference type="SUPFAM" id="SSF47336">
    <property type="entry name" value="ACP-like"/>
    <property type="match status" value="1"/>
</dbReference>
<dbReference type="Gene3D" id="3.30.70.3290">
    <property type="match status" value="1"/>
</dbReference>
<dbReference type="InterPro" id="IPR016039">
    <property type="entry name" value="Thiolase-like"/>
</dbReference>
<keyword evidence="7" id="KW-1185">Reference proteome</keyword>
<evidence type="ECO:0000259" key="5">
    <source>
        <dbReference type="PROSITE" id="PS52004"/>
    </source>
</evidence>
<keyword evidence="1" id="KW-0596">Phosphopantetheine</keyword>
<dbReference type="PANTHER" id="PTHR43775">
    <property type="entry name" value="FATTY ACID SYNTHASE"/>
    <property type="match status" value="1"/>
</dbReference>
<keyword evidence="3" id="KW-0808">Transferase</keyword>
<evidence type="ECO:0000313" key="6">
    <source>
        <dbReference type="EMBL" id="GDY33814.1"/>
    </source>
</evidence>
<feature type="domain" description="Carrier" evidence="4">
    <location>
        <begin position="1389"/>
        <end position="1464"/>
    </location>
</feature>
<dbReference type="Gene3D" id="3.40.50.720">
    <property type="entry name" value="NAD(P)-binding Rossmann-like Domain"/>
    <property type="match status" value="1"/>
</dbReference>
<dbReference type="GO" id="GO:0004315">
    <property type="term" value="F:3-oxoacyl-[acyl-carrier-protein] synthase activity"/>
    <property type="evidence" value="ECO:0007669"/>
    <property type="project" value="InterPro"/>
</dbReference>
<dbReference type="Proteomes" id="UP000298860">
    <property type="component" value="Unassembled WGS sequence"/>
</dbReference>
<dbReference type="InterPro" id="IPR036736">
    <property type="entry name" value="ACP-like_sf"/>
</dbReference>
<dbReference type="CDD" id="cd00833">
    <property type="entry name" value="PKS"/>
    <property type="match status" value="1"/>
</dbReference>
<organism evidence="6 7">
    <name type="scientific">Gandjariella thermophila</name>
    <dbReference type="NCBI Taxonomy" id="1931992"/>
    <lineage>
        <taxon>Bacteria</taxon>
        <taxon>Bacillati</taxon>
        <taxon>Actinomycetota</taxon>
        <taxon>Actinomycetes</taxon>
        <taxon>Pseudonocardiales</taxon>
        <taxon>Pseudonocardiaceae</taxon>
        <taxon>Gandjariella</taxon>
    </lineage>
</organism>
<dbReference type="Pfam" id="PF16197">
    <property type="entry name" value="KAsynt_C_assoc"/>
    <property type="match status" value="1"/>
</dbReference>
<dbReference type="InterPro" id="IPR050091">
    <property type="entry name" value="PKS_NRPS_Biosynth_Enz"/>
</dbReference>
<evidence type="ECO:0000259" key="4">
    <source>
        <dbReference type="PROSITE" id="PS50075"/>
    </source>
</evidence>
<dbReference type="InterPro" id="IPR009081">
    <property type="entry name" value="PP-bd_ACP"/>
</dbReference>
<proteinExistence type="predicted"/>
<dbReference type="PROSITE" id="PS52004">
    <property type="entry name" value="KS3_2"/>
    <property type="match status" value="1"/>
</dbReference>
<dbReference type="RefSeq" id="WP_192909775.1">
    <property type="nucleotide sequence ID" value="NZ_BJFL01000059.1"/>
</dbReference>
<dbReference type="GO" id="GO:0006633">
    <property type="term" value="P:fatty acid biosynthetic process"/>
    <property type="evidence" value="ECO:0007669"/>
    <property type="project" value="InterPro"/>
</dbReference>
<dbReference type="GO" id="GO:0004312">
    <property type="term" value="F:fatty acid synthase activity"/>
    <property type="evidence" value="ECO:0007669"/>
    <property type="project" value="TreeGrafter"/>
</dbReference>
<dbReference type="Pfam" id="PF02801">
    <property type="entry name" value="Ketoacyl-synt_C"/>
    <property type="match status" value="1"/>
</dbReference>
<keyword evidence="2" id="KW-0597">Phosphoprotein</keyword>
<dbReference type="Pfam" id="PF00698">
    <property type="entry name" value="Acyl_transf_1"/>
    <property type="match status" value="1"/>
</dbReference>
<dbReference type="InterPro" id="IPR057326">
    <property type="entry name" value="KR_dom"/>
</dbReference>
<gene>
    <name evidence="6" type="ORF">GTS_54470</name>
</gene>
<evidence type="ECO:0000256" key="3">
    <source>
        <dbReference type="ARBA" id="ARBA00022679"/>
    </source>
</evidence>
<dbReference type="SUPFAM" id="SSF51735">
    <property type="entry name" value="NAD(P)-binding Rossmann-fold domains"/>
    <property type="match status" value="2"/>
</dbReference>
<comment type="caution">
    <text evidence="6">The sequence shown here is derived from an EMBL/GenBank/DDBJ whole genome shotgun (WGS) entry which is preliminary data.</text>
</comment>
<dbReference type="InterPro" id="IPR032821">
    <property type="entry name" value="PKS_assoc"/>
</dbReference>
<dbReference type="Gene3D" id="1.10.1200.10">
    <property type="entry name" value="ACP-like"/>
    <property type="match status" value="1"/>
</dbReference>
<evidence type="ECO:0000256" key="2">
    <source>
        <dbReference type="ARBA" id="ARBA00022553"/>
    </source>
</evidence>
<dbReference type="Gene3D" id="3.40.47.10">
    <property type="match status" value="1"/>
</dbReference>
<dbReference type="InterPro" id="IPR018201">
    <property type="entry name" value="Ketoacyl_synth_AS"/>
</dbReference>
<dbReference type="SUPFAM" id="SSF53901">
    <property type="entry name" value="Thiolase-like"/>
    <property type="match status" value="1"/>
</dbReference>
<evidence type="ECO:0000256" key="1">
    <source>
        <dbReference type="ARBA" id="ARBA00022450"/>
    </source>
</evidence>
<dbReference type="SMART" id="SM00822">
    <property type="entry name" value="PKS_KR"/>
    <property type="match status" value="1"/>
</dbReference>
<dbReference type="InterPro" id="IPR036291">
    <property type="entry name" value="NAD(P)-bd_dom_sf"/>
</dbReference>
<dbReference type="SMART" id="SM00825">
    <property type="entry name" value="PKS_KS"/>
    <property type="match status" value="1"/>
</dbReference>
<dbReference type="Pfam" id="PF08659">
    <property type="entry name" value="KR"/>
    <property type="match status" value="1"/>
</dbReference>